<organism evidence="2 3">
    <name type="scientific">Glarea lozoyensis (strain ATCC 20868 / MF5171)</name>
    <dbReference type="NCBI Taxonomy" id="1116229"/>
    <lineage>
        <taxon>Eukaryota</taxon>
        <taxon>Fungi</taxon>
        <taxon>Dikarya</taxon>
        <taxon>Ascomycota</taxon>
        <taxon>Pezizomycotina</taxon>
        <taxon>Leotiomycetes</taxon>
        <taxon>Helotiales</taxon>
        <taxon>Helotiaceae</taxon>
        <taxon>Glarea</taxon>
    </lineage>
</organism>
<keyword evidence="3" id="KW-1185">Reference proteome</keyword>
<keyword evidence="1" id="KW-0812">Transmembrane</keyword>
<reference evidence="2 3" key="1">
    <citation type="journal article" date="2013" name="BMC Genomics">
        <title>Genomics-driven discovery of the pneumocandin biosynthetic gene cluster in the fungus Glarea lozoyensis.</title>
        <authorList>
            <person name="Chen L."/>
            <person name="Yue Q."/>
            <person name="Zhang X."/>
            <person name="Xiang M."/>
            <person name="Wang C."/>
            <person name="Li S."/>
            <person name="Che Y."/>
            <person name="Ortiz-Lopez F.J."/>
            <person name="Bills G.F."/>
            <person name="Liu X."/>
            <person name="An Z."/>
        </authorList>
    </citation>
    <scope>NUCLEOTIDE SEQUENCE [LARGE SCALE GENOMIC DNA]</scope>
    <source>
        <strain evidence="3">ATCC 20868 / MF5171</strain>
    </source>
</reference>
<keyword evidence="1" id="KW-0472">Membrane</keyword>
<feature type="transmembrane region" description="Helical" evidence="1">
    <location>
        <begin position="27"/>
        <end position="53"/>
    </location>
</feature>
<proteinExistence type="predicted"/>
<dbReference type="RefSeq" id="XP_008082674.1">
    <property type="nucleotide sequence ID" value="XM_008084483.1"/>
</dbReference>
<feature type="transmembrane region" description="Helical" evidence="1">
    <location>
        <begin position="336"/>
        <end position="354"/>
    </location>
</feature>
<dbReference type="OMA" id="ASNALFW"/>
<dbReference type="HOGENOM" id="CLU_050967_0_0_1"/>
<evidence type="ECO:0000313" key="3">
    <source>
        <dbReference type="Proteomes" id="UP000016922"/>
    </source>
</evidence>
<evidence type="ECO:0000256" key="1">
    <source>
        <dbReference type="SAM" id="Phobius"/>
    </source>
</evidence>
<dbReference type="OrthoDB" id="4586224at2759"/>
<dbReference type="EMBL" id="KE145364">
    <property type="protein sequence ID" value="EPE30281.1"/>
    <property type="molecule type" value="Genomic_DNA"/>
</dbReference>
<dbReference type="KEGG" id="glz:GLAREA_13004"/>
<dbReference type="eggNOG" id="ENOG502SHGP">
    <property type="taxonomic scope" value="Eukaryota"/>
</dbReference>
<dbReference type="Proteomes" id="UP000016922">
    <property type="component" value="Unassembled WGS sequence"/>
</dbReference>
<feature type="transmembrane region" description="Helical" evidence="1">
    <location>
        <begin position="291"/>
        <end position="315"/>
    </location>
</feature>
<feature type="transmembrane region" description="Helical" evidence="1">
    <location>
        <begin position="261"/>
        <end position="279"/>
    </location>
</feature>
<accession>S3DEA8</accession>
<gene>
    <name evidence="2" type="ORF">GLAREA_13004</name>
</gene>
<keyword evidence="1" id="KW-1133">Transmembrane helix</keyword>
<sequence>MNVIDDLPFIQPLAIRHDDESISAADWLSQITLCLAPLIIHVFVGIPTAVYLYRKEPRWHDQLGFYNPTTILWRYMAILDRRVRAKKWKSIDMGATNVRFWTQRGWDGSEEMMELSREFCTRIPQRSHVKLVSKTTVETVIIFMQGVQAAIDMVNGSSGGWTTSIATVFYPLTLFGLLRIPAAFWLSDEGTYTSVHSEETDPVFREHDEQLLIVERVMSDGNKSAIEMLSARKTGLTLHPIHTQRYQSHPRNHWRGRVVRGLYLVWLLFLAGLSLMFFFPRPTRRGTITYSLTSIIEIVVYAFLTLSSAAIFAFYNWRHNTSTTIIPCIQSLWYKIYTIVLFSLMLVLLVFAAIETHKEPCGLYSTTKRGFAQCEDGVYLFPYGQVGEKTNGDRVVWAQGAPGAMINQTTVSSQLFGGLYRGRSNENGTNMTMQPFVGWCKGNVLAEVDVYSSDAGVDNSTDWVRPFVENTNISVNITIPSKNFELGVPVDRGLELYGIQ</sequence>
<protein>
    <submittedName>
        <fullName evidence="2">Uncharacterized protein</fullName>
    </submittedName>
</protein>
<evidence type="ECO:0000313" key="2">
    <source>
        <dbReference type="EMBL" id="EPE30281.1"/>
    </source>
</evidence>
<dbReference type="GeneID" id="19472044"/>
<name>S3DEA8_GLAL2</name>
<dbReference type="AlphaFoldDB" id="S3DEA8"/>